<dbReference type="FunFam" id="3.40.50.150:FF:000158">
    <property type="entry name" value="tRNA (guanine-N(7)-)-methyltransferase"/>
    <property type="match status" value="1"/>
</dbReference>
<feature type="active site" evidence="9">
    <location>
        <position position="146"/>
    </location>
</feature>
<feature type="binding site" evidence="9">
    <location>
        <begin position="90"/>
        <end position="91"/>
    </location>
    <ligand>
        <name>S-adenosyl-L-methionine</name>
        <dbReference type="ChEBI" id="CHEBI:59789"/>
    </ligand>
</feature>
<comment type="subcellular location">
    <subcellularLocation>
        <location evidence="9">Nucleus</location>
    </subcellularLocation>
</comment>
<feature type="domain" description="DUF4283" evidence="10">
    <location>
        <begin position="425"/>
        <end position="487"/>
    </location>
</feature>
<keyword evidence="8 9" id="KW-0539">Nucleus</keyword>
<dbReference type="CDD" id="cd02440">
    <property type="entry name" value="AdoMet_MTases"/>
    <property type="match status" value="1"/>
</dbReference>
<dbReference type="GO" id="GO:0005634">
    <property type="term" value="C:nucleus"/>
    <property type="evidence" value="ECO:0007669"/>
    <property type="project" value="UniProtKB-SubCell"/>
</dbReference>
<evidence type="ECO:0000256" key="8">
    <source>
        <dbReference type="ARBA" id="ARBA00023242"/>
    </source>
</evidence>
<dbReference type="Pfam" id="PF02390">
    <property type="entry name" value="Methyltransf_4"/>
    <property type="match status" value="1"/>
</dbReference>
<dbReference type="GO" id="GO:0043527">
    <property type="term" value="C:tRNA methyltransferase complex"/>
    <property type="evidence" value="ECO:0007669"/>
    <property type="project" value="TreeGrafter"/>
</dbReference>
<keyword evidence="7 9" id="KW-0694">RNA-binding</keyword>
<reference evidence="11" key="2">
    <citation type="journal article" date="2024" name="Plant">
        <title>Genomic evolution and insights into agronomic trait innovations of Sesamum species.</title>
        <authorList>
            <person name="Miao H."/>
            <person name="Wang L."/>
            <person name="Qu L."/>
            <person name="Liu H."/>
            <person name="Sun Y."/>
            <person name="Le M."/>
            <person name="Wang Q."/>
            <person name="Wei S."/>
            <person name="Zheng Y."/>
            <person name="Lin W."/>
            <person name="Duan Y."/>
            <person name="Cao H."/>
            <person name="Xiong S."/>
            <person name="Wang X."/>
            <person name="Wei L."/>
            <person name="Li C."/>
            <person name="Ma Q."/>
            <person name="Ju M."/>
            <person name="Zhao R."/>
            <person name="Li G."/>
            <person name="Mu C."/>
            <person name="Tian Q."/>
            <person name="Mei H."/>
            <person name="Zhang T."/>
            <person name="Gao T."/>
            <person name="Zhang H."/>
        </authorList>
    </citation>
    <scope>NUCLEOTIDE SEQUENCE</scope>
    <source>
        <strain evidence="11">KEN8</strain>
    </source>
</reference>
<accession>A0AAW2M0D0</accession>
<dbReference type="Pfam" id="PF14111">
    <property type="entry name" value="DUF4283"/>
    <property type="match status" value="1"/>
</dbReference>
<evidence type="ECO:0000256" key="5">
    <source>
        <dbReference type="ARBA" id="ARBA00022691"/>
    </source>
</evidence>
<comment type="similarity">
    <text evidence="9">Belongs to the class I-like SAM-binding methyltransferase superfamily. TrmB family.</text>
</comment>
<keyword evidence="4 9" id="KW-0808">Transferase</keyword>
<evidence type="ECO:0000313" key="11">
    <source>
        <dbReference type="EMBL" id="KAL0324538.1"/>
    </source>
</evidence>
<dbReference type="PANTHER" id="PTHR23417">
    <property type="entry name" value="3-DEOXY-D-MANNO-OCTULOSONIC-ACID TRANSFERASE/TRNA GUANINE-N 7 - -METHYLTRANSFERASE"/>
    <property type="match status" value="1"/>
</dbReference>
<evidence type="ECO:0000256" key="3">
    <source>
        <dbReference type="ARBA" id="ARBA00022603"/>
    </source>
</evidence>
<evidence type="ECO:0000256" key="4">
    <source>
        <dbReference type="ARBA" id="ARBA00022679"/>
    </source>
</evidence>
<feature type="binding site" evidence="9">
    <location>
        <position position="67"/>
    </location>
    <ligand>
        <name>S-adenosyl-L-methionine</name>
        <dbReference type="ChEBI" id="CHEBI:59789"/>
    </ligand>
</feature>
<dbReference type="NCBIfam" id="TIGR00091">
    <property type="entry name" value="tRNA (guanosine(46)-N7)-methyltransferase TrmB"/>
    <property type="match status" value="1"/>
</dbReference>
<evidence type="ECO:0000256" key="9">
    <source>
        <dbReference type="HAMAP-Rule" id="MF_03055"/>
    </source>
</evidence>
<dbReference type="EMBL" id="JACGWM010000015">
    <property type="protein sequence ID" value="KAL0324538.1"/>
    <property type="molecule type" value="Genomic_DNA"/>
</dbReference>
<keyword evidence="5 9" id="KW-0949">S-adenosyl-L-methionine</keyword>
<comment type="function">
    <text evidence="9">Catalyzes the formation of N(7)-methylguanine at position 46 (m7G46) in tRNA.</text>
</comment>
<comment type="caution">
    <text evidence="11">The sequence shown here is derived from an EMBL/GenBank/DDBJ whole genome shotgun (WGS) entry which is preliminary data.</text>
</comment>
<dbReference type="Gene3D" id="3.40.50.150">
    <property type="entry name" value="Vaccinia Virus protein VP39"/>
    <property type="match status" value="1"/>
</dbReference>
<dbReference type="EC" id="2.1.1.33" evidence="9"/>
<keyword evidence="6 9" id="KW-0819">tRNA processing</keyword>
<feature type="binding site" evidence="9">
    <location>
        <position position="143"/>
    </location>
    <ligand>
        <name>S-adenosyl-L-methionine</name>
        <dbReference type="ChEBI" id="CHEBI:59789"/>
    </ligand>
</feature>
<dbReference type="InterPro" id="IPR029063">
    <property type="entry name" value="SAM-dependent_MTases_sf"/>
</dbReference>
<dbReference type="InterPro" id="IPR025558">
    <property type="entry name" value="DUF4283"/>
</dbReference>
<evidence type="ECO:0000256" key="1">
    <source>
        <dbReference type="ARBA" id="ARBA00000142"/>
    </source>
</evidence>
<dbReference type="SUPFAM" id="SSF53335">
    <property type="entry name" value="S-adenosyl-L-methionine-dependent methyltransferases"/>
    <property type="match status" value="1"/>
</dbReference>
<dbReference type="AlphaFoldDB" id="A0AAW2M0D0"/>
<dbReference type="GO" id="GO:0000049">
    <property type="term" value="F:tRNA binding"/>
    <property type="evidence" value="ECO:0007669"/>
    <property type="project" value="UniProtKB-UniRule"/>
</dbReference>
<keyword evidence="2 9" id="KW-0820">tRNA-binding</keyword>
<evidence type="ECO:0000256" key="2">
    <source>
        <dbReference type="ARBA" id="ARBA00022555"/>
    </source>
</evidence>
<feature type="binding site" evidence="9">
    <location>
        <begin position="123"/>
        <end position="124"/>
    </location>
    <ligand>
        <name>S-adenosyl-L-methionine</name>
        <dbReference type="ChEBI" id="CHEBI:59789"/>
    </ligand>
</feature>
<comment type="catalytic activity">
    <reaction evidence="1 9">
        <text>guanosine(46) in tRNA + S-adenosyl-L-methionine = N(7)-methylguanosine(46) in tRNA + S-adenosyl-L-homocysteine</text>
        <dbReference type="Rhea" id="RHEA:42708"/>
        <dbReference type="Rhea" id="RHEA-COMP:10188"/>
        <dbReference type="Rhea" id="RHEA-COMP:10189"/>
        <dbReference type="ChEBI" id="CHEBI:57856"/>
        <dbReference type="ChEBI" id="CHEBI:59789"/>
        <dbReference type="ChEBI" id="CHEBI:74269"/>
        <dbReference type="ChEBI" id="CHEBI:74480"/>
        <dbReference type="EC" id="2.1.1.33"/>
    </reaction>
</comment>
<dbReference type="InterPro" id="IPR025763">
    <property type="entry name" value="Trm8_euk"/>
</dbReference>
<reference evidence="11" key="1">
    <citation type="submission" date="2020-06" db="EMBL/GenBank/DDBJ databases">
        <authorList>
            <person name="Li T."/>
            <person name="Hu X."/>
            <person name="Zhang T."/>
            <person name="Song X."/>
            <person name="Zhang H."/>
            <person name="Dai N."/>
            <person name="Sheng W."/>
            <person name="Hou X."/>
            <person name="Wei L."/>
        </authorList>
    </citation>
    <scope>NUCLEOTIDE SEQUENCE</scope>
    <source>
        <strain evidence="11">KEN8</strain>
        <tissue evidence="11">Leaf</tissue>
    </source>
</reference>
<dbReference type="PANTHER" id="PTHR23417:SF16">
    <property type="entry name" value="TRNA (GUANINE-N(7)-)-METHYLTRANSFERASE"/>
    <property type="match status" value="1"/>
</dbReference>
<organism evidence="11">
    <name type="scientific">Sesamum calycinum</name>
    <dbReference type="NCBI Taxonomy" id="2727403"/>
    <lineage>
        <taxon>Eukaryota</taxon>
        <taxon>Viridiplantae</taxon>
        <taxon>Streptophyta</taxon>
        <taxon>Embryophyta</taxon>
        <taxon>Tracheophyta</taxon>
        <taxon>Spermatophyta</taxon>
        <taxon>Magnoliopsida</taxon>
        <taxon>eudicotyledons</taxon>
        <taxon>Gunneridae</taxon>
        <taxon>Pentapetalae</taxon>
        <taxon>asterids</taxon>
        <taxon>lamiids</taxon>
        <taxon>Lamiales</taxon>
        <taxon>Pedaliaceae</taxon>
        <taxon>Sesamum</taxon>
    </lineage>
</organism>
<keyword evidence="3 9" id="KW-0489">Methyltransferase</keyword>
<sequence length="542" mass="61465">MEVSNPTHSKTTGLPRKRFYRARAHSNPLSDSHFPVPVSPSQFDCTVHYPQFLKSDSSKKIEFADIGCGFGGLLISLSTLFPDTLMIGMELRDKVTEYVKERILALRASNPGHYENVSVVRTNSMKYIPNYFEKGQLTKMFFLFPDPHFKEKNHRRRVISPHLLDEYAFVLRAGGIIYTITDVEELGVWMKSCLEGHPLFEALPEDELEADPVVKLLSTATEEGQKVERNDGQTTLFGNDLVDAPKAEKNSLLLLLNLDGMNKANRDQKLLQKKQLRVGLTKCDLNFFSNRLGPISGFRQAETTFLFIIRGFADASSPLRRPDDVIIGFAANQLRFLACSSPLYFFIGPLRPLFYCSWGFSPHSILGISSDGGGSYQVGELFGFDGERRKWVWLCRRGFGIRILKRLGSMLWAVSYLINHNAEAFKIVLRSSFNPAKGMEITFLEHDRFLLKFFHSVDRDRVLESGPWAFEKSLLVLAAFSNNDNPAEVDLGVTFTFEFTACRLGRLLKLRVSLRRKLVVSRTVIHLKGHYHRGPSCAFVSN</sequence>
<dbReference type="InterPro" id="IPR003358">
    <property type="entry name" value="tRNA_(Gua-N-7)_MeTrfase_Trmb"/>
</dbReference>
<evidence type="ECO:0000256" key="6">
    <source>
        <dbReference type="ARBA" id="ARBA00022694"/>
    </source>
</evidence>
<evidence type="ECO:0000259" key="10">
    <source>
        <dbReference type="Pfam" id="PF14111"/>
    </source>
</evidence>
<dbReference type="GO" id="GO:0008176">
    <property type="term" value="F:tRNA (guanine(46)-N7)-methyltransferase activity"/>
    <property type="evidence" value="ECO:0007669"/>
    <property type="project" value="UniProtKB-UniRule"/>
</dbReference>
<evidence type="ECO:0000256" key="7">
    <source>
        <dbReference type="ARBA" id="ARBA00022884"/>
    </source>
</evidence>
<comment type="pathway">
    <text evidence="9">tRNA modification; N(7)-methylguanine-tRNA biosynthesis.</text>
</comment>
<dbReference type="PROSITE" id="PS51625">
    <property type="entry name" value="SAM_MT_TRMB"/>
    <property type="match status" value="1"/>
</dbReference>
<gene>
    <name evidence="11" type="ORF">Scaly_2420900</name>
</gene>
<feature type="binding site" evidence="9">
    <location>
        <begin position="221"/>
        <end position="223"/>
    </location>
    <ligand>
        <name>S-adenosyl-L-methionine</name>
        <dbReference type="ChEBI" id="CHEBI:59789"/>
    </ligand>
</feature>
<dbReference type="HAMAP" id="MF_03055">
    <property type="entry name" value="tRNA_methyltr_TrmB_euk"/>
    <property type="match status" value="1"/>
</dbReference>
<protein>
    <recommendedName>
        <fullName evidence="9">tRNA (guanine-N(7)-)-methyltransferase</fullName>
        <ecNumber evidence="9">2.1.1.33</ecNumber>
    </recommendedName>
    <alternativeName>
        <fullName evidence="9">tRNA (guanine(46)-N(7))-methyltransferase</fullName>
    </alternativeName>
    <alternativeName>
        <fullName evidence="9">tRNA(m7G46)-methyltransferase</fullName>
    </alternativeName>
</protein>
<proteinExistence type="inferred from homology"/>
<name>A0AAW2M0D0_9LAMI</name>